<accession>A0ACC2C559</accession>
<evidence type="ECO:0000313" key="2">
    <source>
        <dbReference type="Proteomes" id="UP001162992"/>
    </source>
</evidence>
<reference evidence="2" key="1">
    <citation type="journal article" date="2024" name="Proc. Natl. Acad. Sci. U.S.A.">
        <title>Extraordinary preservation of gene collinearity over three hundred million years revealed in homosporous lycophytes.</title>
        <authorList>
            <person name="Li C."/>
            <person name="Wickell D."/>
            <person name="Kuo L.Y."/>
            <person name="Chen X."/>
            <person name="Nie B."/>
            <person name="Liao X."/>
            <person name="Peng D."/>
            <person name="Ji J."/>
            <person name="Jenkins J."/>
            <person name="Williams M."/>
            <person name="Shu S."/>
            <person name="Plott C."/>
            <person name="Barry K."/>
            <person name="Rajasekar S."/>
            <person name="Grimwood J."/>
            <person name="Han X."/>
            <person name="Sun S."/>
            <person name="Hou Z."/>
            <person name="He W."/>
            <person name="Dai G."/>
            <person name="Sun C."/>
            <person name="Schmutz J."/>
            <person name="Leebens-Mack J.H."/>
            <person name="Li F.W."/>
            <person name="Wang L."/>
        </authorList>
    </citation>
    <scope>NUCLEOTIDE SEQUENCE [LARGE SCALE GENOMIC DNA]</scope>
    <source>
        <strain evidence="2">cv. PW_Plant_1</strain>
    </source>
</reference>
<organism evidence="1 2">
    <name type="scientific">Diphasiastrum complanatum</name>
    <name type="common">Issler's clubmoss</name>
    <name type="synonym">Lycopodium complanatum</name>
    <dbReference type="NCBI Taxonomy" id="34168"/>
    <lineage>
        <taxon>Eukaryota</taxon>
        <taxon>Viridiplantae</taxon>
        <taxon>Streptophyta</taxon>
        <taxon>Embryophyta</taxon>
        <taxon>Tracheophyta</taxon>
        <taxon>Lycopodiopsida</taxon>
        <taxon>Lycopodiales</taxon>
        <taxon>Lycopodiaceae</taxon>
        <taxon>Lycopodioideae</taxon>
        <taxon>Diphasiastrum</taxon>
    </lineage>
</organism>
<sequence>MSDRNPQLPSSRTNPKVVRLSDPYDVASSTAFAPSVSVPVPGGGGAAKAGGYEPLRVLGAIREKGFQKDARPVRISAPEPRVTPFPVARHRSEGPHWAPVPISNVAGTREAEEDGEDSGAESVSRLAQPLQRKIKSGLQLGTGRVEQELSKPKATVIELGDEKPTPAEGVVESVPKQLGKTERTRFLRERHSSSRPQLTENVQSSGTVAPNSDTNNVLPSCMEDRARVYSSNQHDTSAKKLTRETPSKLEGVEDVINAENLGRLQDMSETEIAEAQAELLRRLRPEVVDMLKRRGAAKDKKMQEEDQQEKLKPIVDKDVVSEINPSSFSFPLEEADKMITSVDSQHGHSPRFDPLGKDHMEDTVFQKSLIQAPVEINNNIGKSWTQRVEDVRLKKFDFNGNIISSNHSSGFEFGSSASEKPETYHNVAERDFLRSEGDPAREGYSLKEATTLVRSTVPGQRAAALQLIASILDRALMGLQNSTFQEICGFAESGLENDADWQAIWAYALGPEPQLGLTLRLALDDSHATVVAACGKALQALLSCSSNEYYFHLLETFWSEERTLATAPIFRKRTKQEEGFIGGGRWKYNVKPSNLHPFQGKPTQEMVEEEGNSTVGDDSAVINQDVAAGLIRMGILPRIRYIIEVEQLVVVEEHLMNVLIALARHSPQAAEMVMKCPRLIEAVTQRFLLNNDRSNTRACLVCAKAIQLLKILAQASRATCICFAESGALQVAMSDLFRKSFSAAPTGVQGSFGGLTGTLSEALRLWRVCIKYEIGISLFSDLYPALCFWLSPPSPDYSWMSSEDDDMFCLAQESYLLLGELARTLPVLHALSKGNGSQAAESEHLCWSWSVALPMVETSFGWLSSECTSFFKMLGCLSGNSSSILTNNKISMKRIQYFIGALHAVFNFLSVVCERVSSGKDHLEMPKGSVQASNTYQPFWLPAFIPQLGLHVAASNLLGFHRSGTQSKNANPTLVDWILNFKEAADPETLLVLVSCMHALIRLAHSIDTLLEVARPEVLNVSDKEQLSVPQVTLRSGILLSAENELQGLLEAIGNQIIGNQLLQASESNGRGGPAPGVGLGWGSKYGGAWSIQTLLAQKYALLTTDLLLFLPRRTRELYEDQSADWCRVPNYGEIARIKWRFDAGLAAMMVAGPGKAHLLEKVLSDVLLNTALFSSIVRSCQSILKTWAKHRESKDGSQTASNETVLMKSNIQQGRDILLQHFKTMWLLEKSKLDKEDATHTNESGTKSLATIPEDSPHLEDDSMSCRAARTESQMAEWAGARLPLPNHWFLSPLSTDLTQHEIHSISIEDNCNMDEGEQNCMENLIRSGLVLLLGLETIMDQVKDTVYSGVSRIPLVRKIHALSTLFVLGGDVFLQHGIRELIGAFQDFLGFELDEASTRNIICKDSNEKLQLRPRYIETRCQKRKIAAEPYILEERHTREASTETSSQPFCAPSKIVAVDGKQGLDFELFIDSSYVNFAESLAETFAASSFGDLNFGCQVAIYFRREVAESIRLAIWRVLADAKVLELLPSLESCIGSTLGYLYPAEDAERVLETYVSAWTSGTLERAADRHSLPFTLALHHIAAFIFKLVDNTDLQRKKFVRNLVRASARRKKQQIMLLQLLSYGLRSTHKNCSDEPPFLDPSAKEFQDLESRLLLLFEACTGDQGLLAEVQNLQKLLPQYGLSDSLKD</sequence>
<dbReference type="EMBL" id="CM055103">
    <property type="protein sequence ID" value="KAJ7537178.1"/>
    <property type="molecule type" value="Genomic_DNA"/>
</dbReference>
<name>A0ACC2C559_DIPCM</name>
<keyword evidence="2" id="KW-1185">Reference proteome</keyword>
<proteinExistence type="predicted"/>
<evidence type="ECO:0000313" key="1">
    <source>
        <dbReference type="EMBL" id="KAJ7537178.1"/>
    </source>
</evidence>
<gene>
    <name evidence="1" type="ORF">O6H91_12G101700</name>
</gene>
<dbReference type="Proteomes" id="UP001162992">
    <property type="component" value="Chromosome 12"/>
</dbReference>
<comment type="caution">
    <text evidence="1">The sequence shown here is derived from an EMBL/GenBank/DDBJ whole genome shotgun (WGS) entry which is preliminary data.</text>
</comment>
<protein>
    <submittedName>
        <fullName evidence="1">Uncharacterized protein</fullName>
    </submittedName>
</protein>